<dbReference type="Proteomes" id="UP001177021">
    <property type="component" value="Unassembled WGS sequence"/>
</dbReference>
<organism evidence="1 2">
    <name type="scientific">Trifolium pratense</name>
    <name type="common">Red clover</name>
    <dbReference type="NCBI Taxonomy" id="57577"/>
    <lineage>
        <taxon>Eukaryota</taxon>
        <taxon>Viridiplantae</taxon>
        <taxon>Streptophyta</taxon>
        <taxon>Embryophyta</taxon>
        <taxon>Tracheophyta</taxon>
        <taxon>Spermatophyta</taxon>
        <taxon>Magnoliopsida</taxon>
        <taxon>eudicotyledons</taxon>
        <taxon>Gunneridae</taxon>
        <taxon>Pentapetalae</taxon>
        <taxon>rosids</taxon>
        <taxon>fabids</taxon>
        <taxon>Fabales</taxon>
        <taxon>Fabaceae</taxon>
        <taxon>Papilionoideae</taxon>
        <taxon>50 kb inversion clade</taxon>
        <taxon>NPAAA clade</taxon>
        <taxon>Hologalegina</taxon>
        <taxon>IRL clade</taxon>
        <taxon>Trifolieae</taxon>
        <taxon>Trifolium</taxon>
    </lineage>
</organism>
<protein>
    <submittedName>
        <fullName evidence="1">Uncharacterized protein</fullName>
    </submittedName>
</protein>
<accession>A0ACB0L0R1</accession>
<name>A0ACB0L0R1_TRIPR</name>
<gene>
    <name evidence="1" type="ORF">MILVUS5_LOCUS27868</name>
</gene>
<sequence>MATATKVVFLILCFALVCNYVDANPRIRPESGPDIYKGKNVAKDTLAPGEKVVNVVSLGAKGDGKFDCTQAFMDGWQATCKSKEQARLLIPPGTFLVSSMFFSGPCLTPGPVTIQVVGTVLATTDISEYENSEWLMFQHIEGLKLLGGGTFDGQGQDSWEHNQNCEADPTDQCVRAPSNLYFDRVTNGVIQNIKSVNPKGFHIFVTNSGNMRLRLIKINAPATSPNTDGIHISHSINVKISRTSIETGDDCVSMIQGVNNVTIKRLKCGPGHGLSIGSLGKYQDELPVNGIRVQATTLVGTTNGLRIKSWPDKYTGSASDIHFIGITMENVKNPIIIDQEYECDPECKKKPSLVKINNIGFINIKGTTISPIAVDLRCSKQFPCKDVQLRNIDLKLGTNPTTSRCANIKPIYSGIQIPPPCP</sequence>
<dbReference type="EMBL" id="CASHSV030000409">
    <property type="protein sequence ID" value="CAJ2662258.1"/>
    <property type="molecule type" value="Genomic_DNA"/>
</dbReference>
<evidence type="ECO:0000313" key="2">
    <source>
        <dbReference type="Proteomes" id="UP001177021"/>
    </source>
</evidence>
<proteinExistence type="predicted"/>
<evidence type="ECO:0000313" key="1">
    <source>
        <dbReference type="EMBL" id="CAJ2662258.1"/>
    </source>
</evidence>
<reference evidence="1" key="1">
    <citation type="submission" date="2023-10" db="EMBL/GenBank/DDBJ databases">
        <authorList>
            <person name="Rodriguez Cubillos JULIANA M."/>
            <person name="De Vega J."/>
        </authorList>
    </citation>
    <scope>NUCLEOTIDE SEQUENCE</scope>
</reference>
<keyword evidence="2" id="KW-1185">Reference proteome</keyword>
<comment type="caution">
    <text evidence="1">The sequence shown here is derived from an EMBL/GenBank/DDBJ whole genome shotgun (WGS) entry which is preliminary data.</text>
</comment>